<dbReference type="EC" id="2.7.1.-" evidence="12"/>
<comment type="caution">
    <text evidence="15">The sequence shown here is derived from an EMBL/GenBank/DDBJ whole genome shotgun (WGS) entry which is preliminary data.</text>
</comment>
<keyword evidence="6 12" id="KW-0418">Kinase</keyword>
<evidence type="ECO:0000256" key="12">
    <source>
        <dbReference type="RuleBase" id="RU362007"/>
    </source>
</evidence>
<dbReference type="InterPro" id="IPR043129">
    <property type="entry name" value="ATPase_NBD"/>
</dbReference>
<sequence>MVFQLSSDQLTIQFVILQSPEVKCPSREFTIPRDVDTAKELFDFIAGSAEKIVDDNIQFVRDNRNLKKKKFIMDSEMPVAFVFAFPCTHETLSKAYLTKWTKEFNCKGVVRKDIKVLLQQAFKNIKRLRSLEIVAIMNDTVSTLVSAACLDPKCKLALYVGNGLNACYVENFNSTGAETEAQSEVINTELGGLWKEADLDYLRTLYDKELDEYSADPGSQILEKMVSWMYIGEIVRLVLKRLKHDGVVFRSLSGDCELFKKHSFFPEYVMIIEGDTEAPFSKTETILHGLGIELCTDEDFNIVRDVCRLVCERSAFLTAAGLAALINHVNEPEVTVAVDGILCLSYPSFRDMMHRKTLELVKSGLTFSLVPPSCDRSIGAARIAAASLRLRNTKKSNK</sequence>
<keyword evidence="16" id="KW-1185">Reference proteome</keyword>
<comment type="catalytic activity">
    <reaction evidence="11">
        <text>D-glucose + ATP = D-glucose 6-phosphate + ADP + H(+)</text>
        <dbReference type="Rhea" id="RHEA:17825"/>
        <dbReference type="ChEBI" id="CHEBI:4167"/>
        <dbReference type="ChEBI" id="CHEBI:15378"/>
        <dbReference type="ChEBI" id="CHEBI:30616"/>
        <dbReference type="ChEBI" id="CHEBI:61548"/>
        <dbReference type="ChEBI" id="CHEBI:456216"/>
        <dbReference type="EC" id="2.7.1.1"/>
    </reaction>
    <physiologicalReaction direction="left-to-right" evidence="11">
        <dbReference type="Rhea" id="RHEA:17826"/>
    </physiologicalReaction>
</comment>
<dbReference type="InterPro" id="IPR001312">
    <property type="entry name" value="Hexokinase"/>
</dbReference>
<comment type="pathway">
    <text evidence="1">Carbohydrate degradation; glycolysis; D-glyceraldehyde 3-phosphate and glycerone phosphate from D-glucose: step 1/4.</text>
</comment>
<evidence type="ECO:0000256" key="3">
    <source>
        <dbReference type="ARBA" id="ARBA00009225"/>
    </source>
</evidence>
<dbReference type="PANTHER" id="PTHR19443:SF16">
    <property type="entry name" value="HEXOKINASE TYPE 1-RELATED"/>
    <property type="match status" value="1"/>
</dbReference>
<evidence type="ECO:0000256" key="11">
    <source>
        <dbReference type="ARBA" id="ARBA00048160"/>
    </source>
</evidence>
<dbReference type="GO" id="GO:0005536">
    <property type="term" value="F:D-glucose binding"/>
    <property type="evidence" value="ECO:0007669"/>
    <property type="project" value="InterPro"/>
</dbReference>
<dbReference type="GO" id="GO:0005524">
    <property type="term" value="F:ATP binding"/>
    <property type="evidence" value="ECO:0007669"/>
    <property type="project" value="UniProtKB-UniRule"/>
</dbReference>
<dbReference type="GO" id="GO:0005829">
    <property type="term" value="C:cytosol"/>
    <property type="evidence" value="ECO:0007669"/>
    <property type="project" value="TreeGrafter"/>
</dbReference>
<dbReference type="PANTHER" id="PTHR19443">
    <property type="entry name" value="HEXOKINASE"/>
    <property type="match status" value="1"/>
</dbReference>
<feature type="domain" description="Hexokinase C-terminal" evidence="14">
    <location>
        <begin position="156"/>
        <end position="385"/>
    </location>
</feature>
<evidence type="ECO:0000256" key="5">
    <source>
        <dbReference type="ARBA" id="ARBA00022741"/>
    </source>
</evidence>
<name>A0AAN9G0B8_9CAEN</name>
<dbReference type="GO" id="GO:0006006">
    <property type="term" value="P:glucose metabolic process"/>
    <property type="evidence" value="ECO:0007669"/>
    <property type="project" value="TreeGrafter"/>
</dbReference>
<evidence type="ECO:0000259" key="13">
    <source>
        <dbReference type="Pfam" id="PF00349"/>
    </source>
</evidence>
<gene>
    <name evidence="15" type="ORF">V1264_024983</name>
</gene>
<dbReference type="Gene3D" id="3.40.367.20">
    <property type="match status" value="1"/>
</dbReference>
<keyword evidence="8 12" id="KW-0324">Glycolysis</keyword>
<dbReference type="GO" id="GO:0004340">
    <property type="term" value="F:glucokinase activity"/>
    <property type="evidence" value="ECO:0007669"/>
    <property type="project" value="TreeGrafter"/>
</dbReference>
<dbReference type="SUPFAM" id="SSF53067">
    <property type="entry name" value="Actin-like ATPase domain"/>
    <property type="match status" value="2"/>
</dbReference>
<evidence type="ECO:0000256" key="6">
    <source>
        <dbReference type="ARBA" id="ARBA00022777"/>
    </source>
</evidence>
<reference evidence="15 16" key="1">
    <citation type="submission" date="2024-02" db="EMBL/GenBank/DDBJ databases">
        <title>Chromosome-scale genome assembly of the rough periwinkle Littorina saxatilis.</title>
        <authorList>
            <person name="De Jode A."/>
            <person name="Faria R."/>
            <person name="Formenti G."/>
            <person name="Sims Y."/>
            <person name="Smith T.P."/>
            <person name="Tracey A."/>
            <person name="Wood J.M.D."/>
            <person name="Zagrodzka Z.B."/>
            <person name="Johannesson K."/>
            <person name="Butlin R.K."/>
            <person name="Leder E.H."/>
        </authorList>
    </citation>
    <scope>NUCLEOTIDE SEQUENCE [LARGE SCALE GENOMIC DNA]</scope>
    <source>
        <strain evidence="15">Snail1</strain>
        <tissue evidence="15">Muscle</tissue>
    </source>
</reference>
<dbReference type="AlphaFoldDB" id="A0AAN9G0B8"/>
<evidence type="ECO:0000256" key="9">
    <source>
        <dbReference type="ARBA" id="ARBA00044613"/>
    </source>
</evidence>
<keyword evidence="7 12" id="KW-0067">ATP-binding</keyword>
<dbReference type="Pfam" id="PF00349">
    <property type="entry name" value="Hexokinase_1"/>
    <property type="match status" value="1"/>
</dbReference>
<organism evidence="15 16">
    <name type="scientific">Littorina saxatilis</name>
    <dbReference type="NCBI Taxonomy" id="31220"/>
    <lineage>
        <taxon>Eukaryota</taxon>
        <taxon>Metazoa</taxon>
        <taxon>Spiralia</taxon>
        <taxon>Lophotrochozoa</taxon>
        <taxon>Mollusca</taxon>
        <taxon>Gastropoda</taxon>
        <taxon>Caenogastropoda</taxon>
        <taxon>Littorinimorpha</taxon>
        <taxon>Littorinoidea</taxon>
        <taxon>Littorinidae</taxon>
        <taxon>Littorina</taxon>
    </lineage>
</organism>
<keyword evidence="5 12" id="KW-0547">Nucleotide-binding</keyword>
<dbReference type="GO" id="GO:0001678">
    <property type="term" value="P:intracellular glucose homeostasis"/>
    <property type="evidence" value="ECO:0007669"/>
    <property type="project" value="InterPro"/>
</dbReference>
<dbReference type="InterPro" id="IPR022673">
    <property type="entry name" value="Hexokinase_C"/>
</dbReference>
<dbReference type="EMBL" id="JBAMIC010002019">
    <property type="protein sequence ID" value="KAK7089375.1"/>
    <property type="molecule type" value="Genomic_DNA"/>
</dbReference>
<evidence type="ECO:0000313" key="15">
    <source>
        <dbReference type="EMBL" id="KAK7089375.1"/>
    </source>
</evidence>
<evidence type="ECO:0000256" key="10">
    <source>
        <dbReference type="ARBA" id="ARBA00047905"/>
    </source>
</evidence>
<dbReference type="Proteomes" id="UP001374579">
    <property type="component" value="Unassembled WGS sequence"/>
</dbReference>
<evidence type="ECO:0000256" key="7">
    <source>
        <dbReference type="ARBA" id="ARBA00022840"/>
    </source>
</evidence>
<comment type="catalytic activity">
    <reaction evidence="10">
        <text>D-fructose + ATP = D-fructose 6-phosphate + ADP + H(+)</text>
        <dbReference type="Rhea" id="RHEA:16125"/>
        <dbReference type="ChEBI" id="CHEBI:15378"/>
        <dbReference type="ChEBI" id="CHEBI:30616"/>
        <dbReference type="ChEBI" id="CHEBI:37721"/>
        <dbReference type="ChEBI" id="CHEBI:61527"/>
        <dbReference type="ChEBI" id="CHEBI:456216"/>
        <dbReference type="EC" id="2.7.1.1"/>
    </reaction>
    <physiologicalReaction direction="left-to-right" evidence="10">
        <dbReference type="Rhea" id="RHEA:16126"/>
    </physiologicalReaction>
</comment>
<dbReference type="InterPro" id="IPR022672">
    <property type="entry name" value="Hexokinase_N"/>
</dbReference>
<evidence type="ECO:0000256" key="8">
    <source>
        <dbReference type="ARBA" id="ARBA00023152"/>
    </source>
</evidence>
<dbReference type="GO" id="GO:0006096">
    <property type="term" value="P:glycolytic process"/>
    <property type="evidence" value="ECO:0007669"/>
    <property type="project" value="UniProtKB-KW"/>
</dbReference>
<keyword evidence="4 12" id="KW-0808">Transferase</keyword>
<accession>A0AAN9G0B8</accession>
<dbReference type="Gene3D" id="3.30.420.40">
    <property type="match status" value="1"/>
</dbReference>
<dbReference type="Pfam" id="PF03727">
    <property type="entry name" value="Hexokinase_2"/>
    <property type="match status" value="1"/>
</dbReference>
<dbReference type="PROSITE" id="PS51748">
    <property type="entry name" value="HEXOKINASE_2"/>
    <property type="match status" value="1"/>
</dbReference>
<evidence type="ECO:0000256" key="4">
    <source>
        <dbReference type="ARBA" id="ARBA00022679"/>
    </source>
</evidence>
<evidence type="ECO:0000259" key="14">
    <source>
        <dbReference type="Pfam" id="PF03727"/>
    </source>
</evidence>
<comment type="pathway">
    <text evidence="2">Carbohydrate metabolism; hexose metabolism.</text>
</comment>
<evidence type="ECO:0000256" key="1">
    <source>
        <dbReference type="ARBA" id="ARBA00004888"/>
    </source>
</evidence>
<proteinExistence type="inferred from homology"/>
<protein>
    <recommendedName>
        <fullName evidence="12">Phosphotransferase</fullName>
        <ecNumber evidence="12">2.7.1.-</ecNumber>
    </recommendedName>
</protein>
<dbReference type="PRINTS" id="PR00475">
    <property type="entry name" value="HEXOKINASE"/>
</dbReference>
<dbReference type="GO" id="GO:0005739">
    <property type="term" value="C:mitochondrion"/>
    <property type="evidence" value="ECO:0007669"/>
    <property type="project" value="TreeGrafter"/>
</dbReference>
<evidence type="ECO:0000313" key="16">
    <source>
        <dbReference type="Proteomes" id="UP001374579"/>
    </source>
</evidence>
<dbReference type="GO" id="GO:0008865">
    <property type="term" value="F:fructokinase activity"/>
    <property type="evidence" value="ECO:0007669"/>
    <property type="project" value="TreeGrafter"/>
</dbReference>
<feature type="domain" description="Hexokinase N-terminal" evidence="13">
    <location>
        <begin position="9"/>
        <end position="148"/>
    </location>
</feature>
<comment type="catalytic activity">
    <reaction evidence="9">
        <text>a D-hexose + ATP = a D-hexose 6-phosphate + ADP + H(+)</text>
        <dbReference type="Rhea" id="RHEA:22740"/>
        <dbReference type="ChEBI" id="CHEBI:4194"/>
        <dbReference type="ChEBI" id="CHEBI:15378"/>
        <dbReference type="ChEBI" id="CHEBI:30616"/>
        <dbReference type="ChEBI" id="CHEBI:229467"/>
        <dbReference type="ChEBI" id="CHEBI:456216"/>
        <dbReference type="EC" id="2.7.1.1"/>
    </reaction>
    <physiologicalReaction direction="left-to-right" evidence="9">
        <dbReference type="Rhea" id="RHEA:22741"/>
    </physiologicalReaction>
</comment>
<comment type="similarity">
    <text evidence="3 12">Belongs to the hexokinase family.</text>
</comment>
<evidence type="ECO:0000256" key="2">
    <source>
        <dbReference type="ARBA" id="ARBA00005028"/>
    </source>
</evidence>